<dbReference type="GO" id="GO:0120031">
    <property type="term" value="P:plasma membrane bounded cell projection assembly"/>
    <property type="evidence" value="ECO:0007669"/>
    <property type="project" value="UniProtKB-ARBA"/>
</dbReference>
<keyword evidence="15" id="KW-0342">GTP-binding</keyword>
<dbReference type="Pfam" id="PF00071">
    <property type="entry name" value="Ras"/>
    <property type="match status" value="1"/>
</dbReference>
<evidence type="ECO:0000256" key="18">
    <source>
        <dbReference type="ARBA" id="ARBA00023288"/>
    </source>
</evidence>
<evidence type="ECO:0000256" key="6">
    <source>
        <dbReference type="ARBA" id="ARBA00011984"/>
    </source>
</evidence>
<keyword evidence="9" id="KW-0479">Metal-binding</keyword>
<evidence type="ECO:0000313" key="23">
    <source>
        <dbReference type="Proteomes" id="UP000326062"/>
    </source>
</evidence>
<evidence type="ECO:0000256" key="11">
    <source>
        <dbReference type="ARBA" id="ARBA00022753"/>
    </source>
</evidence>
<evidence type="ECO:0000256" key="8">
    <source>
        <dbReference type="ARBA" id="ARBA00022553"/>
    </source>
</evidence>
<evidence type="ECO:0000256" key="13">
    <source>
        <dbReference type="ARBA" id="ARBA00022842"/>
    </source>
</evidence>
<accession>A0A5J5MXZ9</accession>
<comment type="similarity">
    <text evidence="5">Belongs to the small GTPase superfamily. Rab family.</text>
</comment>
<keyword evidence="10" id="KW-0547">Nucleotide-binding</keyword>
<dbReference type="SUPFAM" id="SSF52540">
    <property type="entry name" value="P-loop containing nucleoside triphosphate hydrolases"/>
    <property type="match status" value="1"/>
</dbReference>
<evidence type="ECO:0000256" key="15">
    <source>
        <dbReference type="ARBA" id="ARBA00023134"/>
    </source>
</evidence>
<keyword evidence="17" id="KW-0966">Cell projection</keyword>
<keyword evidence="13" id="KW-0460">Magnesium</keyword>
<comment type="subcellular location">
    <subcellularLocation>
        <location evidence="3">Cell projection</location>
        <location evidence="3">Dendrite</location>
    </subcellularLocation>
    <subcellularLocation>
        <location evidence="2">Melanosome</location>
    </subcellularLocation>
    <subcellularLocation>
        <location evidence="4">Recycling endosome membrane</location>
        <topology evidence="4">Lipid-anchor</topology>
        <orientation evidence="4">Cytoplasmic side</orientation>
    </subcellularLocation>
</comment>
<evidence type="ECO:0000256" key="4">
    <source>
        <dbReference type="ARBA" id="ARBA00004523"/>
    </source>
</evidence>
<dbReference type="SMART" id="SM00174">
    <property type="entry name" value="RHO"/>
    <property type="match status" value="1"/>
</dbReference>
<evidence type="ECO:0000256" key="3">
    <source>
        <dbReference type="ARBA" id="ARBA00004279"/>
    </source>
</evidence>
<evidence type="ECO:0000256" key="9">
    <source>
        <dbReference type="ARBA" id="ARBA00022723"/>
    </source>
</evidence>
<evidence type="ECO:0000313" key="22">
    <source>
        <dbReference type="EMBL" id="KAB0385175.1"/>
    </source>
</evidence>
<dbReference type="Gene3D" id="3.40.50.300">
    <property type="entry name" value="P-loop containing nucleotide triphosphate hydrolases"/>
    <property type="match status" value="1"/>
</dbReference>
<dbReference type="GO" id="GO:0030425">
    <property type="term" value="C:dendrite"/>
    <property type="evidence" value="ECO:0007669"/>
    <property type="project" value="UniProtKB-SubCell"/>
</dbReference>
<name>A0A5J5MXZ9_MUNRE</name>
<keyword evidence="12" id="KW-0378">Hydrolase</keyword>
<organism evidence="22 23">
    <name type="scientific">Muntiacus reevesi</name>
    <name type="common">Reeves' muntjac</name>
    <name type="synonym">Cervus reevesi</name>
    <dbReference type="NCBI Taxonomy" id="9886"/>
    <lineage>
        <taxon>Eukaryota</taxon>
        <taxon>Metazoa</taxon>
        <taxon>Chordata</taxon>
        <taxon>Craniata</taxon>
        <taxon>Vertebrata</taxon>
        <taxon>Euteleostomi</taxon>
        <taxon>Mammalia</taxon>
        <taxon>Eutheria</taxon>
        <taxon>Laurasiatheria</taxon>
        <taxon>Artiodactyla</taxon>
        <taxon>Ruminantia</taxon>
        <taxon>Pecora</taxon>
        <taxon>Cervidae</taxon>
        <taxon>Muntiacinae</taxon>
        <taxon>Muntiacus</taxon>
    </lineage>
</organism>
<evidence type="ECO:0000256" key="10">
    <source>
        <dbReference type="ARBA" id="ARBA00022741"/>
    </source>
</evidence>
<evidence type="ECO:0000256" key="17">
    <source>
        <dbReference type="ARBA" id="ARBA00023273"/>
    </source>
</evidence>
<proteinExistence type="inferred from homology"/>
<evidence type="ECO:0000256" key="12">
    <source>
        <dbReference type="ARBA" id="ARBA00022801"/>
    </source>
</evidence>
<dbReference type="GO" id="GO:0015031">
    <property type="term" value="P:protein transport"/>
    <property type="evidence" value="ECO:0007669"/>
    <property type="project" value="UniProtKB-KW"/>
</dbReference>
<sequence>MAQVNGVPRPGAAPGQPCIFKLVLLGSGSVGKSSLALRYVKNDFKSILPTVGCNLPFLCIHSFIHSSIHSFIHSLSHLYHSVCRLYFRGANAALLVYDVTRKDSFCKAQQWLKDLEEEFHSGEVVVMLVGNKTDLEEEREVTLEEGKEFAESKGLLFMETSAKLNYQVTEVFNAVARELSRREESKEGQRRRRDAPLTLSERPSLRGRCCAH</sequence>
<evidence type="ECO:0000256" key="7">
    <source>
        <dbReference type="ARBA" id="ARBA00022448"/>
    </source>
</evidence>
<keyword evidence="11" id="KW-0967">Endosome</keyword>
<evidence type="ECO:0000256" key="16">
    <source>
        <dbReference type="ARBA" id="ARBA00023136"/>
    </source>
</evidence>
<keyword evidence="19" id="KW-0636">Prenylation</keyword>
<dbReference type="InterPro" id="IPR001806">
    <property type="entry name" value="Small_GTPase"/>
</dbReference>
<dbReference type="PANTHER" id="PTHR47979">
    <property type="entry name" value="DRAB11-RELATED"/>
    <property type="match status" value="1"/>
</dbReference>
<comment type="catalytic activity">
    <reaction evidence="20">
        <text>GTP + H2O = GDP + phosphate + H(+)</text>
        <dbReference type="Rhea" id="RHEA:19669"/>
        <dbReference type="ChEBI" id="CHEBI:15377"/>
        <dbReference type="ChEBI" id="CHEBI:15378"/>
        <dbReference type="ChEBI" id="CHEBI:37565"/>
        <dbReference type="ChEBI" id="CHEBI:43474"/>
        <dbReference type="ChEBI" id="CHEBI:58189"/>
        <dbReference type="EC" id="3.6.5.2"/>
    </reaction>
    <physiologicalReaction direction="left-to-right" evidence="20">
        <dbReference type="Rhea" id="RHEA:19670"/>
    </physiologicalReaction>
</comment>
<dbReference type="GO" id="GO:0042470">
    <property type="term" value="C:melanosome"/>
    <property type="evidence" value="ECO:0007669"/>
    <property type="project" value="UniProtKB-SubCell"/>
</dbReference>
<dbReference type="GO" id="GO:0046872">
    <property type="term" value="F:metal ion binding"/>
    <property type="evidence" value="ECO:0007669"/>
    <property type="project" value="UniProtKB-KW"/>
</dbReference>
<dbReference type="SMART" id="SM00175">
    <property type="entry name" value="RAB"/>
    <property type="match status" value="1"/>
</dbReference>
<dbReference type="PROSITE" id="PS51421">
    <property type="entry name" value="RAS"/>
    <property type="match status" value="1"/>
</dbReference>
<keyword evidence="18" id="KW-0449">Lipoprotein</keyword>
<dbReference type="FunFam" id="3.40.50.300:FF:001282">
    <property type="entry name" value="RAB17, member RAS oncogene family"/>
    <property type="match status" value="1"/>
</dbReference>
<dbReference type="Proteomes" id="UP000326062">
    <property type="component" value="Chromosome 1"/>
</dbReference>
<keyword evidence="8" id="KW-0597">Phosphoprotein</keyword>
<evidence type="ECO:0000256" key="1">
    <source>
        <dbReference type="ARBA" id="ARBA00001946"/>
    </source>
</evidence>
<gene>
    <name evidence="22" type="ORF">FD755_000131</name>
</gene>
<dbReference type="GO" id="GO:0055038">
    <property type="term" value="C:recycling endosome membrane"/>
    <property type="evidence" value="ECO:0007669"/>
    <property type="project" value="UniProtKB-SubCell"/>
</dbReference>
<evidence type="ECO:0000256" key="14">
    <source>
        <dbReference type="ARBA" id="ARBA00022927"/>
    </source>
</evidence>
<evidence type="ECO:0000256" key="20">
    <source>
        <dbReference type="ARBA" id="ARBA00047660"/>
    </source>
</evidence>
<comment type="cofactor">
    <cofactor evidence="1">
        <name>Mg(2+)</name>
        <dbReference type="ChEBI" id="CHEBI:18420"/>
    </cofactor>
</comment>
<evidence type="ECO:0000256" key="21">
    <source>
        <dbReference type="ARBA" id="ARBA00067808"/>
    </source>
</evidence>
<dbReference type="GO" id="GO:0005525">
    <property type="term" value="F:GTP binding"/>
    <property type="evidence" value="ECO:0007669"/>
    <property type="project" value="UniProtKB-KW"/>
</dbReference>
<dbReference type="PRINTS" id="PR00449">
    <property type="entry name" value="RASTRNSFRMNG"/>
</dbReference>
<evidence type="ECO:0000256" key="19">
    <source>
        <dbReference type="ARBA" id="ARBA00023289"/>
    </source>
</evidence>
<dbReference type="InterPro" id="IPR027417">
    <property type="entry name" value="P-loop_NTPase"/>
</dbReference>
<dbReference type="EMBL" id="VCEB01000001">
    <property type="protein sequence ID" value="KAB0385175.1"/>
    <property type="molecule type" value="Genomic_DNA"/>
</dbReference>
<dbReference type="EC" id="3.6.5.2" evidence="6"/>
<evidence type="ECO:0000256" key="5">
    <source>
        <dbReference type="ARBA" id="ARBA00006270"/>
    </source>
</evidence>
<keyword evidence="23" id="KW-1185">Reference proteome</keyword>
<dbReference type="AlphaFoldDB" id="A0A5J5MXZ9"/>
<keyword evidence="16" id="KW-0472">Membrane</keyword>
<dbReference type="SMART" id="SM00173">
    <property type="entry name" value="RAS"/>
    <property type="match status" value="1"/>
</dbReference>
<evidence type="ECO:0000256" key="2">
    <source>
        <dbReference type="ARBA" id="ARBA00004223"/>
    </source>
</evidence>
<dbReference type="PROSITE" id="PS51419">
    <property type="entry name" value="RAB"/>
    <property type="match status" value="1"/>
</dbReference>
<protein>
    <recommendedName>
        <fullName evidence="21">Ras-related protein Rab-17</fullName>
        <ecNumber evidence="6">3.6.5.2</ecNumber>
    </recommendedName>
</protein>
<keyword evidence="14" id="KW-0653">Protein transport</keyword>
<dbReference type="GO" id="GO:0003925">
    <property type="term" value="F:G protein activity"/>
    <property type="evidence" value="ECO:0007669"/>
    <property type="project" value="UniProtKB-EC"/>
</dbReference>
<reference evidence="22 23" key="1">
    <citation type="submission" date="2019-06" db="EMBL/GenBank/DDBJ databases">
        <title>Discovery of a novel chromosome fission-fusion reversal in muntjac.</title>
        <authorList>
            <person name="Mudd A.B."/>
            <person name="Bredeson J.V."/>
            <person name="Baum R."/>
            <person name="Hockemeyer D."/>
            <person name="Rokhsar D.S."/>
        </authorList>
    </citation>
    <scope>NUCLEOTIDE SEQUENCE [LARGE SCALE GENOMIC DNA]</scope>
    <source>
        <strain evidence="22">UCam_UCB_Mr</strain>
        <tissue evidence="22">Fibroblast cell line</tissue>
    </source>
</reference>
<comment type="caution">
    <text evidence="22">The sequence shown here is derived from an EMBL/GenBank/DDBJ whole genome shotgun (WGS) entry which is preliminary data.</text>
</comment>
<keyword evidence="7" id="KW-0813">Transport</keyword>
<dbReference type="InterPro" id="IPR050209">
    <property type="entry name" value="Rab_GTPases_membrane_traffic"/>
</dbReference>